<feature type="transmembrane region" description="Helical" evidence="7">
    <location>
        <begin position="126"/>
        <end position="149"/>
    </location>
</feature>
<protein>
    <submittedName>
        <fullName evidence="8">Uracil permease</fullName>
    </submittedName>
</protein>
<name>A0ABX3AHV4_9FIRM</name>
<dbReference type="EMBL" id="MEHD01000025">
    <property type="protein sequence ID" value="ODR54575.1"/>
    <property type="molecule type" value="Genomic_DNA"/>
</dbReference>
<feature type="transmembrane region" description="Helical" evidence="7">
    <location>
        <begin position="59"/>
        <end position="76"/>
    </location>
</feature>
<keyword evidence="4 7" id="KW-0812">Transmembrane</keyword>
<feature type="transmembrane region" description="Helical" evidence="7">
    <location>
        <begin position="341"/>
        <end position="360"/>
    </location>
</feature>
<evidence type="ECO:0000256" key="3">
    <source>
        <dbReference type="ARBA" id="ARBA00022448"/>
    </source>
</evidence>
<comment type="caution">
    <text evidence="8">The sequence shown here is derived from an EMBL/GenBank/DDBJ whole genome shotgun (WGS) entry which is preliminary data.</text>
</comment>
<keyword evidence="6 7" id="KW-0472">Membrane</keyword>
<evidence type="ECO:0000256" key="5">
    <source>
        <dbReference type="ARBA" id="ARBA00022989"/>
    </source>
</evidence>
<keyword evidence="3" id="KW-0813">Transport</keyword>
<dbReference type="NCBIfam" id="TIGR00801">
    <property type="entry name" value="ncs2"/>
    <property type="match status" value="1"/>
</dbReference>
<accession>A0ABX3AHV4</accession>
<feature type="transmembrane region" description="Helical" evidence="7">
    <location>
        <begin position="372"/>
        <end position="390"/>
    </location>
</feature>
<feature type="transmembrane region" description="Helical" evidence="7">
    <location>
        <begin position="96"/>
        <end position="114"/>
    </location>
</feature>
<organism evidence="8 9">
    <name type="scientific">Eisenbergiella tayi</name>
    <dbReference type="NCBI Taxonomy" id="1432052"/>
    <lineage>
        <taxon>Bacteria</taxon>
        <taxon>Bacillati</taxon>
        <taxon>Bacillota</taxon>
        <taxon>Clostridia</taxon>
        <taxon>Lachnospirales</taxon>
        <taxon>Lachnospiraceae</taxon>
        <taxon>Eisenbergiella</taxon>
    </lineage>
</organism>
<proteinExistence type="inferred from homology"/>
<dbReference type="PANTHER" id="PTHR42810:SF2">
    <property type="entry name" value="PURINE PERMEASE C1399.01C-RELATED"/>
    <property type="match status" value="1"/>
</dbReference>
<evidence type="ECO:0000256" key="2">
    <source>
        <dbReference type="ARBA" id="ARBA00008821"/>
    </source>
</evidence>
<evidence type="ECO:0000313" key="8">
    <source>
        <dbReference type="EMBL" id="ODR54575.1"/>
    </source>
</evidence>
<comment type="subcellular location">
    <subcellularLocation>
        <location evidence="1">Membrane</location>
        <topology evidence="1">Multi-pass membrane protein</topology>
    </subcellularLocation>
</comment>
<feature type="transmembrane region" description="Helical" evidence="7">
    <location>
        <begin position="314"/>
        <end position="335"/>
    </location>
</feature>
<dbReference type="Proteomes" id="UP000094869">
    <property type="component" value="Unassembled WGS sequence"/>
</dbReference>
<keyword evidence="9" id="KW-1185">Reference proteome</keyword>
<reference evidence="8 9" key="1">
    <citation type="submission" date="2016-08" db="EMBL/GenBank/DDBJ databases">
        <title>Characterization of Isolates of Eisenbergiella tayi Derived from Blood Cultures, Using Whole Genome Sequencing.</title>
        <authorList>
            <person name="Bernier A.-M."/>
            <person name="Burdz T."/>
            <person name="Wiebe D."/>
            <person name="Bernard K."/>
        </authorList>
    </citation>
    <scope>NUCLEOTIDE SEQUENCE [LARGE SCALE GENOMIC DNA]</scope>
    <source>
        <strain evidence="8 9">NML120146</strain>
    </source>
</reference>
<evidence type="ECO:0000256" key="7">
    <source>
        <dbReference type="SAM" id="Phobius"/>
    </source>
</evidence>
<sequence length="422" mass="44324">MGEKTMRQKLILGIQHTLAMFGATVLVPALTGLNTSITLFCAGLGTLLFHWITKKKVPVFLGSSFAFMAGIMAIIGDSRMGDPDFMDKLASVKGSLIIAGLVYVLFAGLIKIFGYEKVNKLLPPIVTGPIIIVIGLRLSSTAISSAFYYNGEFSLKAVLVTVVILTVVICVSIFAKGIFNLMPILFAIIAGYLVCLPLGFCDFTAVREAHFLSFMDKDIMAQLLCITKFRADAILAIAPIALVTMIEHVGDITTNGAVVGKNFMVDPGIHRTILGDGLATALAGLLGGPANTTYGENTGVLAVTKVYDPSVIRIAAVFAMILGIFGKFGGFITSIPSPVTGGISIVLYGMISAVGVRILINSRLNFGNSRNLLVAAIILVLGIGCDSIPVYGAVTISGLALAAVVGIILAFILPEGEDSVLS</sequence>
<dbReference type="InterPro" id="IPR006042">
    <property type="entry name" value="Xan_ur_permease"/>
</dbReference>
<evidence type="ECO:0000256" key="6">
    <source>
        <dbReference type="ARBA" id="ARBA00023136"/>
    </source>
</evidence>
<comment type="similarity">
    <text evidence="2">Belongs to the nucleobase:cation symporter-2 (NCS2) (TC 2.A.40) family.</text>
</comment>
<evidence type="ECO:0000313" key="9">
    <source>
        <dbReference type="Proteomes" id="UP000094869"/>
    </source>
</evidence>
<feature type="transmembrane region" description="Helical" evidence="7">
    <location>
        <begin position="396"/>
        <end position="413"/>
    </location>
</feature>
<feature type="transmembrane region" description="Helical" evidence="7">
    <location>
        <begin position="36"/>
        <end position="52"/>
    </location>
</feature>
<feature type="transmembrane region" description="Helical" evidence="7">
    <location>
        <begin position="155"/>
        <end position="174"/>
    </location>
</feature>
<dbReference type="Pfam" id="PF00860">
    <property type="entry name" value="Xan_ur_permease"/>
    <property type="match status" value="1"/>
</dbReference>
<dbReference type="PANTHER" id="PTHR42810">
    <property type="entry name" value="PURINE PERMEASE C1399.01C-RELATED"/>
    <property type="match status" value="1"/>
</dbReference>
<dbReference type="RefSeq" id="WP_069411313.1">
    <property type="nucleotide sequence ID" value="NZ_DBFYTW010000416.1"/>
</dbReference>
<keyword evidence="5 7" id="KW-1133">Transmembrane helix</keyword>
<evidence type="ECO:0000256" key="1">
    <source>
        <dbReference type="ARBA" id="ARBA00004141"/>
    </source>
</evidence>
<evidence type="ECO:0000256" key="4">
    <source>
        <dbReference type="ARBA" id="ARBA00022692"/>
    </source>
</evidence>
<dbReference type="InterPro" id="IPR006043">
    <property type="entry name" value="NCS2"/>
</dbReference>
<feature type="transmembrane region" description="Helical" evidence="7">
    <location>
        <begin position="181"/>
        <end position="200"/>
    </location>
</feature>
<feature type="transmembrane region" description="Helical" evidence="7">
    <location>
        <begin position="12"/>
        <end position="30"/>
    </location>
</feature>
<gene>
    <name evidence="8" type="ORF">BEI63_16655</name>
</gene>